<dbReference type="OrthoDB" id="2156052at2759"/>
<dbReference type="Proteomes" id="UP000298138">
    <property type="component" value="Unassembled WGS sequence"/>
</dbReference>
<keyword evidence="2" id="KW-1185">Reference proteome</keyword>
<protein>
    <submittedName>
        <fullName evidence="1">Uncharacterized protein</fullName>
    </submittedName>
</protein>
<reference evidence="1 2" key="1">
    <citation type="submission" date="2019-04" db="EMBL/GenBank/DDBJ databases">
        <title>Comparative genomics and transcriptomics to analyze fruiting body development in filamentous ascomycetes.</title>
        <authorList>
            <consortium name="DOE Joint Genome Institute"/>
            <person name="Lutkenhaus R."/>
            <person name="Traeger S."/>
            <person name="Breuer J."/>
            <person name="Kuo A."/>
            <person name="Lipzen A."/>
            <person name="Pangilinan J."/>
            <person name="Dilworth D."/>
            <person name="Sandor L."/>
            <person name="Poggeler S."/>
            <person name="Barry K."/>
            <person name="Grigoriev I.V."/>
            <person name="Nowrousian M."/>
        </authorList>
    </citation>
    <scope>NUCLEOTIDE SEQUENCE [LARGE SCALE GENOMIC DNA]</scope>
    <source>
        <strain evidence="1 2">CBS 389.68</strain>
    </source>
</reference>
<accession>A0A4S2MN38</accession>
<name>A0A4S2MN38_9PEZI</name>
<organism evidence="1 2">
    <name type="scientific">Ascodesmis nigricans</name>
    <dbReference type="NCBI Taxonomy" id="341454"/>
    <lineage>
        <taxon>Eukaryota</taxon>
        <taxon>Fungi</taxon>
        <taxon>Dikarya</taxon>
        <taxon>Ascomycota</taxon>
        <taxon>Pezizomycotina</taxon>
        <taxon>Pezizomycetes</taxon>
        <taxon>Pezizales</taxon>
        <taxon>Ascodesmidaceae</taxon>
        <taxon>Ascodesmis</taxon>
    </lineage>
</organism>
<sequence length="124" mass="13842">MGVKARFIASVAVPLSKAYAVTIASNLVFRDAPASGPTTPSLMPDTSILYLDMGARSSLRAVDESKTPWKFLLENYSINHPLPQQYTPLEFRIDKLASQLYACLQIEIWILVYVHGDRFCEAYG</sequence>
<gene>
    <name evidence="1" type="ORF">EX30DRAFT_157154</name>
</gene>
<proteinExistence type="predicted"/>
<evidence type="ECO:0000313" key="2">
    <source>
        <dbReference type="Proteomes" id="UP000298138"/>
    </source>
</evidence>
<dbReference type="AlphaFoldDB" id="A0A4S2MN38"/>
<dbReference type="InParanoid" id="A0A4S2MN38"/>
<dbReference type="EMBL" id="ML220141">
    <property type="protein sequence ID" value="TGZ78453.1"/>
    <property type="molecule type" value="Genomic_DNA"/>
</dbReference>
<evidence type="ECO:0000313" key="1">
    <source>
        <dbReference type="EMBL" id="TGZ78453.1"/>
    </source>
</evidence>